<dbReference type="EMBL" id="JACIGY010000002">
    <property type="protein sequence ID" value="MBB4411783.1"/>
    <property type="molecule type" value="Genomic_DNA"/>
</dbReference>
<evidence type="ECO:0000313" key="7">
    <source>
        <dbReference type="EMBL" id="MBB4411783.1"/>
    </source>
</evidence>
<dbReference type="Proteomes" id="UP000524535">
    <property type="component" value="Unassembled WGS sequence"/>
</dbReference>
<dbReference type="GO" id="GO:0071555">
    <property type="term" value="P:cell wall organization"/>
    <property type="evidence" value="ECO:0007669"/>
    <property type="project" value="TreeGrafter"/>
</dbReference>
<name>A0A7W6S7B2_9HYPH</name>
<comment type="subcellular location">
    <subcellularLocation>
        <location evidence="1">Membrane</location>
    </subcellularLocation>
</comment>
<proteinExistence type="predicted"/>
<dbReference type="EMBL" id="JACIGW010000002">
    <property type="protein sequence ID" value="MBB4348547.1"/>
    <property type="molecule type" value="Genomic_DNA"/>
</dbReference>
<evidence type="ECO:0000259" key="5">
    <source>
        <dbReference type="Pfam" id="PF03717"/>
    </source>
</evidence>
<dbReference type="Pfam" id="PF03717">
    <property type="entry name" value="PBP_dimer"/>
    <property type="match status" value="1"/>
</dbReference>
<dbReference type="PANTHER" id="PTHR30627">
    <property type="entry name" value="PEPTIDOGLYCAN D,D-TRANSPEPTIDASE"/>
    <property type="match status" value="1"/>
</dbReference>
<protein>
    <submittedName>
        <fullName evidence="6">Cell division protein FtsI (Penicillin-binding protein 3)</fullName>
    </submittedName>
</protein>
<evidence type="ECO:0000259" key="4">
    <source>
        <dbReference type="Pfam" id="PF00905"/>
    </source>
</evidence>
<dbReference type="Proteomes" id="UP000520770">
    <property type="component" value="Unassembled WGS sequence"/>
</dbReference>
<comment type="caution">
    <text evidence="6">The sequence shown here is derived from an EMBL/GenBank/DDBJ whole genome shotgun (WGS) entry which is preliminary data.</text>
</comment>
<keyword evidence="2" id="KW-0121">Carboxypeptidase</keyword>
<dbReference type="SUPFAM" id="SSF56519">
    <property type="entry name" value="Penicillin binding protein dimerisation domain"/>
    <property type="match status" value="1"/>
</dbReference>
<dbReference type="InterPro" id="IPR001460">
    <property type="entry name" value="PCN-bd_Tpept"/>
</dbReference>
<dbReference type="InterPro" id="IPR005311">
    <property type="entry name" value="PBP_dimer"/>
</dbReference>
<dbReference type="Gene3D" id="3.40.710.10">
    <property type="entry name" value="DD-peptidase/beta-lactamase superfamily"/>
    <property type="match status" value="1"/>
</dbReference>
<accession>A0A7W6S7B2</accession>
<dbReference type="EMBL" id="JACIHM010000002">
    <property type="protein sequence ID" value="MBB4446474.1"/>
    <property type="molecule type" value="Genomic_DNA"/>
</dbReference>
<dbReference type="InterPro" id="IPR012338">
    <property type="entry name" value="Beta-lactam/transpept-like"/>
</dbReference>
<evidence type="ECO:0000313" key="10">
    <source>
        <dbReference type="Proteomes" id="UP000524535"/>
    </source>
</evidence>
<dbReference type="Pfam" id="PF00905">
    <property type="entry name" value="Transpeptidase"/>
    <property type="match status" value="1"/>
</dbReference>
<evidence type="ECO:0000313" key="11">
    <source>
        <dbReference type="Proteomes" id="UP000576087"/>
    </source>
</evidence>
<evidence type="ECO:0000256" key="3">
    <source>
        <dbReference type="ARBA" id="ARBA00023136"/>
    </source>
</evidence>
<feature type="domain" description="Penicillin-binding protein dimerisation" evidence="5">
    <location>
        <begin position="80"/>
        <end position="190"/>
    </location>
</feature>
<evidence type="ECO:0000313" key="9">
    <source>
        <dbReference type="Proteomes" id="UP000520770"/>
    </source>
</evidence>
<dbReference type="PANTHER" id="PTHR30627:SF1">
    <property type="entry name" value="PEPTIDOGLYCAN D,D-TRANSPEPTIDASE FTSI"/>
    <property type="match status" value="1"/>
</dbReference>
<dbReference type="GO" id="GO:0008658">
    <property type="term" value="F:penicillin binding"/>
    <property type="evidence" value="ECO:0007669"/>
    <property type="project" value="InterPro"/>
</dbReference>
<sequence>MSVIAFSLRKSGRVKTLISAKRSAKAKRKAPGSAKQARSRLVILSTCFILAYCAMFARMTEYGFSPAEATASIPANNNIAARPDITDRNGELLATDIHTVSMFAEPFRIVDLDETVEKISALFPDLDRKSLYAKLSDKRQKFIWVRRQLTPKQQSEVLKLGIPAIGFRPEVKRFYPDGRIAAHVLGYVDIDNRGVAGMEKYLDMQGLSDLKSVGLTTEEALKPIRLSLDIRVQNIVYDAVRHAMSEYKSKAAGAAVIDIHTGEVLALASAPDFDPNDPQADGGDGWLNRMTNGTFEMGSTFKTFSMAMALDSGVTKLSDTFDATTPLHFGRFTIHDDRDVPRRWLTVPEVFRYSSNIGTAKMMDRVGMDNQKAYLTRFGLLTRMETELPEVKTPSQPKVWKKINAITISFGHGVATTPLQTAVAGAALVNGGELIEPTFLPRTAEAAEQTAVRIVKPSTSDTIRTLFKLNGEEGSGKSADVPGFHVGGKTGTANKVINGKYSHTLSFNAYLAAFPIDHPQYVVLSFCDEPLSGEGTTSTFATNTAAPMVKQIVARAAPMLNVVPDFEPTMVANY</sequence>
<dbReference type="Gene3D" id="3.90.1310.10">
    <property type="entry name" value="Penicillin-binding protein 2a (Domain 2)"/>
    <property type="match status" value="1"/>
</dbReference>
<dbReference type="GO" id="GO:0051301">
    <property type="term" value="P:cell division"/>
    <property type="evidence" value="ECO:0007669"/>
    <property type="project" value="UniProtKB-KW"/>
</dbReference>
<organism evidence="6 9">
    <name type="scientific">Aliirhizobium cellulosilyticum</name>
    <dbReference type="NCBI Taxonomy" id="393664"/>
    <lineage>
        <taxon>Bacteria</taxon>
        <taxon>Pseudomonadati</taxon>
        <taxon>Pseudomonadota</taxon>
        <taxon>Alphaproteobacteria</taxon>
        <taxon>Hyphomicrobiales</taxon>
        <taxon>Rhizobiaceae</taxon>
        <taxon>Aliirhizobium</taxon>
    </lineage>
</organism>
<dbReference type="Proteomes" id="UP000576087">
    <property type="component" value="Unassembled WGS sequence"/>
</dbReference>
<evidence type="ECO:0000313" key="8">
    <source>
        <dbReference type="EMBL" id="MBB4446474.1"/>
    </source>
</evidence>
<dbReference type="RefSeq" id="WP_148147364.1">
    <property type="nucleotide sequence ID" value="NZ_JACIGW010000002.1"/>
</dbReference>
<evidence type="ECO:0000256" key="2">
    <source>
        <dbReference type="ARBA" id="ARBA00022645"/>
    </source>
</evidence>
<dbReference type="Gene3D" id="3.30.450.330">
    <property type="match status" value="1"/>
</dbReference>
<feature type="domain" description="Penicillin-binding protein transpeptidase" evidence="4">
    <location>
        <begin position="253"/>
        <end position="546"/>
    </location>
</feature>
<dbReference type="InterPro" id="IPR036138">
    <property type="entry name" value="PBP_dimer_sf"/>
</dbReference>
<keyword evidence="2" id="KW-0645">Protease</keyword>
<keyword evidence="3" id="KW-0472">Membrane</keyword>
<dbReference type="InterPro" id="IPR050515">
    <property type="entry name" value="Beta-lactam/transpept"/>
</dbReference>
<dbReference type="GO" id="GO:0005886">
    <property type="term" value="C:plasma membrane"/>
    <property type="evidence" value="ECO:0007669"/>
    <property type="project" value="TreeGrafter"/>
</dbReference>
<dbReference type="SUPFAM" id="SSF56601">
    <property type="entry name" value="beta-lactamase/transpeptidase-like"/>
    <property type="match status" value="1"/>
</dbReference>
<dbReference type="GO" id="GO:0004180">
    <property type="term" value="F:carboxypeptidase activity"/>
    <property type="evidence" value="ECO:0007669"/>
    <property type="project" value="UniProtKB-KW"/>
</dbReference>
<keyword evidence="6" id="KW-0131">Cell cycle</keyword>
<dbReference type="AlphaFoldDB" id="A0A7W6S7B2"/>
<gene>
    <name evidence="7" type="ORF">GGE31_002288</name>
    <name evidence="6" type="ORF">GGE33_002289</name>
    <name evidence="8" type="ORF">GGE35_002290</name>
</gene>
<keyword evidence="2" id="KW-0378">Hydrolase</keyword>
<evidence type="ECO:0000313" key="6">
    <source>
        <dbReference type="EMBL" id="MBB4348547.1"/>
    </source>
</evidence>
<keyword evidence="6" id="KW-0132">Cell division</keyword>
<reference evidence="9 10" key="1">
    <citation type="submission" date="2020-08" db="EMBL/GenBank/DDBJ databases">
        <title>Genomic Encyclopedia of Type Strains, Phase IV (KMG-V): Genome sequencing to study the core and pangenomes of soil and plant-associated prokaryotes.</title>
        <authorList>
            <person name="Whitman W."/>
        </authorList>
    </citation>
    <scope>NUCLEOTIDE SEQUENCE [LARGE SCALE GENOMIC DNA]</scope>
    <source>
        <strain evidence="7 10">SEMIA 444</strain>
        <strain evidence="6 9">SEMIA 448</strain>
        <strain evidence="8 11">SEMIA 452</strain>
    </source>
</reference>
<evidence type="ECO:0000256" key="1">
    <source>
        <dbReference type="ARBA" id="ARBA00004370"/>
    </source>
</evidence>
<keyword evidence="10" id="KW-1185">Reference proteome</keyword>